<keyword evidence="4 7" id="KW-0812">Transmembrane</keyword>
<feature type="transmembrane region" description="Helical" evidence="7">
    <location>
        <begin position="243"/>
        <end position="267"/>
    </location>
</feature>
<dbReference type="InterPro" id="IPR009716">
    <property type="entry name" value="Ferroportin-1"/>
</dbReference>
<feature type="transmembrane region" description="Helical" evidence="7">
    <location>
        <begin position="287"/>
        <end position="306"/>
    </location>
</feature>
<dbReference type="GO" id="GO:0016020">
    <property type="term" value="C:membrane"/>
    <property type="evidence" value="ECO:0007669"/>
    <property type="project" value="UniProtKB-SubCell"/>
</dbReference>
<accession>A0A6B2L3U5</accession>
<protein>
    <recommendedName>
        <fullName evidence="7">Solute carrier family 40 member</fullName>
    </recommendedName>
</protein>
<dbReference type="AlphaFoldDB" id="A0A6B2L3U5"/>
<dbReference type="Pfam" id="PF06963">
    <property type="entry name" value="FPN1"/>
    <property type="match status" value="1"/>
</dbReference>
<evidence type="ECO:0000256" key="5">
    <source>
        <dbReference type="ARBA" id="ARBA00022989"/>
    </source>
</evidence>
<evidence type="ECO:0000256" key="2">
    <source>
        <dbReference type="ARBA" id="ARBA00006279"/>
    </source>
</evidence>
<evidence type="ECO:0000256" key="4">
    <source>
        <dbReference type="ARBA" id="ARBA00022692"/>
    </source>
</evidence>
<evidence type="ECO:0000256" key="7">
    <source>
        <dbReference type="RuleBase" id="RU365065"/>
    </source>
</evidence>
<dbReference type="SUPFAM" id="SSF103473">
    <property type="entry name" value="MFS general substrate transporter"/>
    <property type="match status" value="1"/>
</dbReference>
<dbReference type="PANTHER" id="PTHR11660">
    <property type="entry name" value="SOLUTE CARRIER FAMILY 40 MEMBER"/>
    <property type="match status" value="1"/>
</dbReference>
<feature type="transmembrane region" description="Helical" evidence="7">
    <location>
        <begin position="161"/>
        <end position="178"/>
    </location>
</feature>
<keyword evidence="3 7" id="KW-0813">Transport</keyword>
<dbReference type="Gene3D" id="1.20.1250.20">
    <property type="entry name" value="MFS general substrate transporter like domains"/>
    <property type="match status" value="1"/>
</dbReference>
<keyword evidence="5 7" id="KW-1133">Transmembrane helix</keyword>
<reference evidence="8" key="1">
    <citation type="journal article" date="2020" name="J. Eukaryot. Microbiol.">
        <title>De novo Sequencing, Assembly and Annotation of the Transcriptome for the Free-Living Testate Amoeba Arcella intermedia.</title>
        <authorList>
            <person name="Ribeiro G.M."/>
            <person name="Porfirio-Sousa A.L."/>
            <person name="Maurer-Alcala X.X."/>
            <person name="Katz L.A."/>
            <person name="Lahr D.J.G."/>
        </authorList>
    </citation>
    <scope>NUCLEOTIDE SEQUENCE</scope>
</reference>
<evidence type="ECO:0000256" key="1">
    <source>
        <dbReference type="ARBA" id="ARBA00004141"/>
    </source>
</evidence>
<dbReference type="InterPro" id="IPR036259">
    <property type="entry name" value="MFS_trans_sf"/>
</dbReference>
<feature type="transmembrane region" description="Helical" evidence="7">
    <location>
        <begin position="110"/>
        <end position="130"/>
    </location>
</feature>
<feature type="transmembrane region" description="Helical" evidence="7">
    <location>
        <begin position="184"/>
        <end position="208"/>
    </location>
</feature>
<feature type="transmembrane region" description="Helical" evidence="7">
    <location>
        <begin position="318"/>
        <end position="339"/>
    </location>
</feature>
<feature type="transmembrane region" description="Helical" evidence="7">
    <location>
        <begin position="419"/>
        <end position="442"/>
    </location>
</feature>
<dbReference type="EMBL" id="GIBP01002622">
    <property type="protein sequence ID" value="NDV31591.1"/>
    <property type="molecule type" value="Transcribed_RNA"/>
</dbReference>
<keyword evidence="6 7" id="KW-0472">Membrane</keyword>
<sequence>MILSHFLTRMGDKMWEFIIPLALIDVAPHTLLPAALFGTVVTGVRVLFGTSMGRLIDTKKRMTMIQWGIGGQLFSVTASSFCLYYLMSMAENKTMKSNLSNNIFYYTDSILLTTALMISAAIGSICANIMDLAIERDWVPTAITQEQYLTVTNTRMRQVDLVTEIGGPFLAGVVPLIPHVSLTYSFTIIAGFNFITFIPQYLLLWHVYHTISPLRAAKRPREEDNTCFCLRDWNPLVNIFRGWTLYIAQPVALASLAMTCLWLTILSPHDVVFTAYLNAVGYNSLELGLFRGIGALVGFAGTFAFPRFVPRFGLEKTSWFYIIEEGLLLSAAAVVFTIGKVIPSLSETTGAAINYVFLVFLLLSRLGLYGFEVGEISIMQQGVPEDIRGIVNSVESSLTSLASLLVFLGGFILSNPDQFIYLVWVSTFFVVLGAVLFTIWYFKYGTNGKAGYQKL</sequence>
<evidence type="ECO:0000256" key="6">
    <source>
        <dbReference type="ARBA" id="ARBA00023136"/>
    </source>
</evidence>
<proteinExistence type="inferred from homology"/>
<name>A0A6B2L3U5_9EUKA</name>
<dbReference type="GO" id="GO:0005381">
    <property type="term" value="F:iron ion transmembrane transporter activity"/>
    <property type="evidence" value="ECO:0007669"/>
    <property type="project" value="UniProtKB-UniRule"/>
</dbReference>
<comment type="similarity">
    <text evidence="2 7">Belongs to the ferroportin (FP) (TC 2.A.100) family. SLC40A subfamily.</text>
</comment>
<evidence type="ECO:0000256" key="3">
    <source>
        <dbReference type="ARBA" id="ARBA00022448"/>
    </source>
</evidence>
<feature type="transmembrane region" description="Helical" evidence="7">
    <location>
        <begin position="389"/>
        <end position="413"/>
    </location>
</feature>
<feature type="transmembrane region" description="Helical" evidence="7">
    <location>
        <begin position="69"/>
        <end position="90"/>
    </location>
</feature>
<comment type="function">
    <text evidence="7">May be involved in iron transport and iron homeostasis.</text>
</comment>
<feature type="transmembrane region" description="Helical" evidence="7">
    <location>
        <begin position="30"/>
        <end position="48"/>
    </location>
</feature>
<keyword evidence="7" id="KW-0406">Ion transport</keyword>
<comment type="subcellular location">
    <subcellularLocation>
        <location evidence="1 7">Membrane</location>
        <topology evidence="1 7">Multi-pass membrane protein</topology>
    </subcellularLocation>
</comment>
<feature type="transmembrane region" description="Helical" evidence="7">
    <location>
        <begin position="351"/>
        <end position="368"/>
    </location>
</feature>
<evidence type="ECO:0000313" key="8">
    <source>
        <dbReference type="EMBL" id="NDV31591.1"/>
    </source>
</evidence>
<dbReference type="PANTHER" id="PTHR11660:SF57">
    <property type="entry name" value="SOLUTE CARRIER FAMILY 40 MEMBER"/>
    <property type="match status" value="1"/>
</dbReference>
<organism evidence="8">
    <name type="scientific">Arcella intermedia</name>
    <dbReference type="NCBI Taxonomy" id="1963864"/>
    <lineage>
        <taxon>Eukaryota</taxon>
        <taxon>Amoebozoa</taxon>
        <taxon>Tubulinea</taxon>
        <taxon>Elardia</taxon>
        <taxon>Arcellinida</taxon>
        <taxon>Sphaerothecina</taxon>
        <taxon>Arcellidae</taxon>
        <taxon>Arcella</taxon>
    </lineage>
</organism>